<keyword evidence="4" id="KW-1185">Reference proteome</keyword>
<protein>
    <submittedName>
        <fullName evidence="3">Presequence protease</fullName>
    </submittedName>
</protein>
<dbReference type="AlphaFoldDB" id="A0AAD8PD37"/>
<dbReference type="PANTHER" id="PTHR43016:SF13">
    <property type="entry name" value="PRESEQUENCE PROTEASE, MITOCHONDRIAL"/>
    <property type="match status" value="1"/>
</dbReference>
<evidence type="ECO:0000256" key="1">
    <source>
        <dbReference type="SAM" id="Phobius"/>
    </source>
</evidence>
<accession>A0AAD8PD37</accession>
<proteinExistence type="predicted"/>
<keyword evidence="3" id="KW-0645">Protease</keyword>
<sequence length="1176" mass="132813">MLLKRRCNSQGILFISASLTSVGFLGCLYGKILSLPLGIQAFNIEERYKSVCSLRDSPLRFSTFRHSPSRIGWIHKVQDSDSLCSTHLALPSGSTSSSGQTGSDTMEQNCETPEWAASAFSVTHESFDKVNDEFIADLSLAASLYKHKLTGISVISLVTDVSSGREMCFDIVVPTPPFDDTGCPHILEHSVLAGSKSYPSKAGFALLLQGGFQSFANAFTYKDRTSYLFASTNEKDFYNTAHFFMSSVFHPIIRHSEDVFKQEAWHYKVLYKGDQENVYDDDGITLHNHHISYGGIVYSEMRKAYSDPVSRAEDYICQSLFTNSYKFDSGGNPKNIVQLTYPELVKFYETYYSPKTSNIYFYGPDDPRKRLAFVEEYLRENGISSGDSFYNANMDTAYSYIRPEAYRELGNLITGSFGSAGKEEDMIFTGWLLDPLYIDPKSKENTKSHFEMDEVDALGMEVLEYLLIGTPESLLYKALIKSQLGNKIVGSGLTNDYNQSYFIAGLSGIDCKDALSKQEARVKFENVVMLTLEDIVQKGIKKDAVDAALNNIEFKLRELNTGSFPKGLMLVNIIQSHKQYNKDPLAALHFGDLIKQLREKIKKDEAYFSKLVKKHLVDNKHKVTVHMNAMNPQEFEKESNETIKKSLMERLGHLREEDVKAMESEYRSYKAEREEPEDPKVLEALPVLSLDDINKTNEIIPTLYYLLGNPSSFESMPKPCLNEIIALCHPIESSGIVYLDLAISLEDLNLEEIKYLDIFTAMLKEAGTQEMDPEAMTYHISKNLGSLEANFSFMTASNGRRYSHRNDALGYLYIRAKALDGKKNEMLDIVLDVLKNANFSNKEKGMEIIKRSINQMESDMISKGHIFAGRRLMSSLSVADYATEVSSGYEYLHALKGEIKSRAEEHWSNISSMLENIRNKVLVTKNLIVNVTASSQISKAWLEEEGGAISQKLELTFKPGQKNEKIAPWVSESISREYFHRKNEVIVVPTNVNFVGMGGSLFNEDELNGADGLVIHYLSSSYLWKQIRMSLGAYGVFCNLSACGDIVFMSYADPNFEKTLKVYMDSPMAIEEEFKSFSDKELLRQKVGKLSHIDKPLTVDAKGLLSMNRIIRGETDENRQLYREDIMQASLECFKRLVDRMKCSREWHNVCAVINRTTAAALPSTITQLDILKLDS</sequence>
<reference evidence="3" key="1">
    <citation type="submission" date="2023-08" db="EMBL/GenBank/DDBJ databases">
        <title>Draft sequence of the Babesia gibsoni genome.</title>
        <authorList>
            <person name="Yamagishi J.Y."/>
            <person name="Xuan X.X."/>
        </authorList>
    </citation>
    <scope>NUCLEOTIDE SEQUENCE</scope>
    <source>
        <strain evidence="3">Azabu</strain>
    </source>
</reference>
<keyword evidence="3" id="KW-0378">Hydrolase</keyword>
<organism evidence="3 4">
    <name type="scientific">Babesia gibsoni</name>
    <dbReference type="NCBI Taxonomy" id="33632"/>
    <lineage>
        <taxon>Eukaryota</taxon>
        <taxon>Sar</taxon>
        <taxon>Alveolata</taxon>
        <taxon>Apicomplexa</taxon>
        <taxon>Aconoidasida</taxon>
        <taxon>Piroplasmida</taxon>
        <taxon>Babesiidae</taxon>
        <taxon>Babesia</taxon>
    </lineage>
</organism>
<dbReference type="InterPro" id="IPR011765">
    <property type="entry name" value="Pept_M16_N"/>
</dbReference>
<dbReference type="InterPro" id="IPR013578">
    <property type="entry name" value="Peptidase_M16C_assoc"/>
</dbReference>
<dbReference type="Pfam" id="PF05193">
    <property type="entry name" value="Peptidase_M16_C"/>
    <property type="match status" value="1"/>
</dbReference>
<dbReference type="PANTHER" id="PTHR43016">
    <property type="entry name" value="PRESEQUENCE PROTEASE"/>
    <property type="match status" value="1"/>
</dbReference>
<dbReference type="Proteomes" id="UP001230268">
    <property type="component" value="Unassembled WGS sequence"/>
</dbReference>
<evidence type="ECO:0000313" key="3">
    <source>
        <dbReference type="EMBL" id="KAK1442893.1"/>
    </source>
</evidence>
<dbReference type="GO" id="GO:0046872">
    <property type="term" value="F:metal ion binding"/>
    <property type="evidence" value="ECO:0007669"/>
    <property type="project" value="InterPro"/>
</dbReference>
<gene>
    <name evidence="3" type="ORF">BgAZ_304110</name>
</gene>
<name>A0AAD8PD37_BABGI</name>
<dbReference type="Gene3D" id="3.30.830.10">
    <property type="entry name" value="Metalloenzyme, LuxS/M16 peptidase-like"/>
    <property type="match status" value="4"/>
</dbReference>
<feature type="transmembrane region" description="Helical" evidence="1">
    <location>
        <begin position="12"/>
        <end position="32"/>
    </location>
</feature>
<comment type="caution">
    <text evidence="3">The sequence shown here is derived from an EMBL/GenBank/DDBJ whole genome shotgun (WGS) entry which is preliminary data.</text>
</comment>
<evidence type="ECO:0000259" key="2">
    <source>
        <dbReference type="SMART" id="SM01264"/>
    </source>
</evidence>
<keyword evidence="1" id="KW-1133">Transmembrane helix</keyword>
<dbReference type="SMART" id="SM01264">
    <property type="entry name" value="M16C_associated"/>
    <property type="match status" value="1"/>
</dbReference>
<dbReference type="SUPFAM" id="SSF63411">
    <property type="entry name" value="LuxS/MPP-like metallohydrolase"/>
    <property type="match status" value="4"/>
</dbReference>
<keyword evidence="1" id="KW-0812">Transmembrane</keyword>
<dbReference type="Pfam" id="PF00675">
    <property type="entry name" value="Peptidase_M16"/>
    <property type="match status" value="1"/>
</dbReference>
<dbReference type="Pfam" id="PF08367">
    <property type="entry name" value="M16C_assoc"/>
    <property type="match status" value="1"/>
</dbReference>
<dbReference type="EMBL" id="JAVEPI010000003">
    <property type="protein sequence ID" value="KAK1442893.1"/>
    <property type="molecule type" value="Genomic_DNA"/>
</dbReference>
<dbReference type="GO" id="GO:0004222">
    <property type="term" value="F:metalloendopeptidase activity"/>
    <property type="evidence" value="ECO:0007669"/>
    <property type="project" value="TreeGrafter"/>
</dbReference>
<dbReference type="InterPro" id="IPR055130">
    <property type="entry name" value="PreP_C"/>
</dbReference>
<keyword evidence="1" id="KW-0472">Membrane</keyword>
<dbReference type="InterPro" id="IPR007863">
    <property type="entry name" value="Peptidase_M16_C"/>
</dbReference>
<dbReference type="PROSITE" id="PS51257">
    <property type="entry name" value="PROKAR_LIPOPROTEIN"/>
    <property type="match status" value="1"/>
</dbReference>
<dbReference type="GO" id="GO:0016485">
    <property type="term" value="P:protein processing"/>
    <property type="evidence" value="ECO:0007669"/>
    <property type="project" value="TreeGrafter"/>
</dbReference>
<dbReference type="InterPro" id="IPR011249">
    <property type="entry name" value="Metalloenz_LuxS/M16"/>
</dbReference>
<dbReference type="Pfam" id="PF22516">
    <property type="entry name" value="PreP_C"/>
    <property type="match status" value="1"/>
</dbReference>
<evidence type="ECO:0000313" key="4">
    <source>
        <dbReference type="Proteomes" id="UP001230268"/>
    </source>
</evidence>
<feature type="domain" description="Peptidase M16C associated" evidence="2">
    <location>
        <begin position="630"/>
        <end position="899"/>
    </location>
</feature>